<feature type="region of interest" description="Disordered" evidence="7">
    <location>
        <begin position="272"/>
        <end position="291"/>
    </location>
</feature>
<dbReference type="PANTHER" id="PTHR15608">
    <property type="entry name" value="SPLICING FACTOR U2AF-ASSOCIATED PROTEIN 2"/>
    <property type="match status" value="1"/>
</dbReference>
<feature type="compositionally biased region" description="Basic residues" evidence="7">
    <location>
        <begin position="275"/>
        <end position="291"/>
    </location>
</feature>
<dbReference type="Gene3D" id="3.30.70.330">
    <property type="match status" value="2"/>
</dbReference>
<dbReference type="Proteomes" id="UP000695000">
    <property type="component" value="Unplaced"/>
</dbReference>
<evidence type="ECO:0000256" key="1">
    <source>
        <dbReference type="ARBA" id="ARBA00007747"/>
    </source>
</evidence>
<feature type="region of interest" description="Disordered" evidence="7">
    <location>
        <begin position="136"/>
        <end position="169"/>
    </location>
</feature>
<feature type="compositionally biased region" description="Basic and acidic residues" evidence="7">
    <location>
        <begin position="21"/>
        <end position="41"/>
    </location>
</feature>
<dbReference type="SMART" id="SM00360">
    <property type="entry name" value="RRM"/>
    <property type="match status" value="2"/>
</dbReference>
<evidence type="ECO:0000313" key="10">
    <source>
        <dbReference type="RefSeq" id="XP_017773307.1"/>
    </source>
</evidence>
<dbReference type="GeneID" id="108560325"/>
<protein>
    <submittedName>
        <fullName evidence="10">HIV Tat-specific factor 1</fullName>
    </submittedName>
</protein>
<dbReference type="InterPro" id="IPR035979">
    <property type="entry name" value="RBD_domain_sf"/>
</dbReference>
<gene>
    <name evidence="10" type="primary">LOC108560325</name>
</gene>
<reference evidence="10" key="1">
    <citation type="submission" date="2025-08" db="UniProtKB">
        <authorList>
            <consortium name="RefSeq"/>
        </authorList>
    </citation>
    <scope>IDENTIFICATION</scope>
    <source>
        <tissue evidence="10">Whole Larva</tissue>
    </source>
</reference>
<keyword evidence="4 6" id="KW-0694">RNA-binding</keyword>
<dbReference type="PANTHER" id="PTHR15608:SF0">
    <property type="entry name" value="HIV TAT-SPECIFIC FACTOR 1"/>
    <property type="match status" value="1"/>
</dbReference>
<name>A0ABM1MFF7_NICVS</name>
<dbReference type="CDD" id="cd12282">
    <property type="entry name" value="RRM2_TatSF1_like"/>
    <property type="match status" value="1"/>
</dbReference>
<evidence type="ECO:0000256" key="4">
    <source>
        <dbReference type="ARBA" id="ARBA00022884"/>
    </source>
</evidence>
<evidence type="ECO:0000259" key="8">
    <source>
        <dbReference type="PROSITE" id="PS50102"/>
    </source>
</evidence>
<evidence type="ECO:0000256" key="2">
    <source>
        <dbReference type="ARBA" id="ARBA00022664"/>
    </source>
</evidence>
<keyword evidence="2" id="KW-0507">mRNA processing</keyword>
<dbReference type="CDD" id="cd12281">
    <property type="entry name" value="RRM1_TatSF1_like"/>
    <property type="match status" value="1"/>
</dbReference>
<proteinExistence type="inferred from homology"/>
<evidence type="ECO:0000256" key="7">
    <source>
        <dbReference type="SAM" id="MobiDB-lite"/>
    </source>
</evidence>
<sequence length="431" mass="49997">MESENSNIPLEDSKVIVSETDVEKTEETENKLNSDDLKVSEDNDIPANYDPKDVYYEGEVAIYKDPKSGYQYKWDKEKNEWVNHVIYGFEDDTHTYTDSDGVTFFWDKDKSAWFPKINDLFMAQYQMNYGFVDNTTKPEPKKAAEPSPAAPPSTEEKKPVKRKASEPAWFEPEERKNTKVYVSNLPLDITEDEFAELMQKCGIIMRDPVSNKLKIKLYTEPGSTDLKGDGLCTYIRIESVDLALKLLDGYDFKGKVIKVEQAKFQLKGQYDPKLKPKSKKRKDKDKLKKKQSQLFDWRPEKMRGERAKHEKIVIVKNVFESKMFDDDVGLILELQEDLREECSKCGEVKKVVIFDRHPEGVAQINMTEPENADQCVALLNGRWFGKRQLSAEIWDGKTKFKIAETDTQINARIDNWEKFLEEDDDKKVVSK</sequence>
<evidence type="ECO:0000256" key="5">
    <source>
        <dbReference type="ARBA" id="ARBA00023187"/>
    </source>
</evidence>
<keyword evidence="3" id="KW-0677">Repeat</keyword>
<dbReference type="InterPro" id="IPR012677">
    <property type="entry name" value="Nucleotide-bd_a/b_plait_sf"/>
</dbReference>
<dbReference type="InterPro" id="IPR034392">
    <property type="entry name" value="TatSF1-like_RRM1"/>
</dbReference>
<keyword evidence="9" id="KW-1185">Reference proteome</keyword>
<dbReference type="SUPFAM" id="SSF54928">
    <property type="entry name" value="RNA-binding domain, RBD"/>
    <property type="match status" value="2"/>
</dbReference>
<feature type="region of interest" description="Disordered" evidence="7">
    <location>
        <begin position="1"/>
        <end position="51"/>
    </location>
</feature>
<comment type="similarity">
    <text evidence="1">Belongs to the HTATSF1 family.</text>
</comment>
<evidence type="ECO:0000256" key="3">
    <source>
        <dbReference type="ARBA" id="ARBA00022737"/>
    </source>
</evidence>
<evidence type="ECO:0000256" key="6">
    <source>
        <dbReference type="PROSITE-ProRule" id="PRU00176"/>
    </source>
</evidence>
<evidence type="ECO:0000313" key="9">
    <source>
        <dbReference type="Proteomes" id="UP000695000"/>
    </source>
</evidence>
<feature type="domain" description="RRM" evidence="8">
    <location>
        <begin position="178"/>
        <end position="264"/>
    </location>
</feature>
<dbReference type="RefSeq" id="XP_017773307.1">
    <property type="nucleotide sequence ID" value="XM_017917818.1"/>
</dbReference>
<keyword evidence="5" id="KW-0508">mRNA splicing</keyword>
<dbReference type="InterPro" id="IPR000504">
    <property type="entry name" value="RRM_dom"/>
</dbReference>
<dbReference type="InterPro" id="IPR034393">
    <property type="entry name" value="TatSF1-like"/>
</dbReference>
<organism evidence="9 10">
    <name type="scientific">Nicrophorus vespilloides</name>
    <name type="common">Boreal carrion beetle</name>
    <dbReference type="NCBI Taxonomy" id="110193"/>
    <lineage>
        <taxon>Eukaryota</taxon>
        <taxon>Metazoa</taxon>
        <taxon>Ecdysozoa</taxon>
        <taxon>Arthropoda</taxon>
        <taxon>Hexapoda</taxon>
        <taxon>Insecta</taxon>
        <taxon>Pterygota</taxon>
        <taxon>Neoptera</taxon>
        <taxon>Endopterygota</taxon>
        <taxon>Coleoptera</taxon>
        <taxon>Polyphaga</taxon>
        <taxon>Staphyliniformia</taxon>
        <taxon>Silphidae</taxon>
        <taxon>Nicrophorinae</taxon>
        <taxon>Nicrophorus</taxon>
    </lineage>
</organism>
<accession>A0ABM1MFF7</accession>
<dbReference type="PROSITE" id="PS50102">
    <property type="entry name" value="RRM"/>
    <property type="match status" value="1"/>
</dbReference>
<dbReference type="Pfam" id="PF00076">
    <property type="entry name" value="RRM_1"/>
    <property type="match status" value="2"/>
</dbReference>